<dbReference type="SMART" id="SM00739">
    <property type="entry name" value="KOW"/>
    <property type="match status" value="1"/>
</dbReference>
<protein>
    <submittedName>
        <fullName evidence="3">KOW motif-containing protein</fullName>
    </submittedName>
</protein>
<dbReference type="InterPro" id="IPR014722">
    <property type="entry name" value="Rib_uL2_dom2"/>
</dbReference>
<feature type="region of interest" description="Disordered" evidence="1">
    <location>
        <begin position="1"/>
        <end position="30"/>
    </location>
</feature>
<reference evidence="3" key="1">
    <citation type="submission" date="2021-12" db="EMBL/GenBank/DDBJ databases">
        <title>Discovery of the Pendulisporaceae a myxobacterial family with distinct sporulation behavior and unique specialized metabolism.</title>
        <authorList>
            <person name="Garcia R."/>
            <person name="Popoff A."/>
            <person name="Bader C.D."/>
            <person name="Loehr J."/>
            <person name="Walesch S."/>
            <person name="Walt C."/>
            <person name="Boldt J."/>
            <person name="Bunk B."/>
            <person name="Haeckl F.J.F.P.J."/>
            <person name="Gunesch A.P."/>
            <person name="Birkelbach J."/>
            <person name="Nuebel U."/>
            <person name="Pietschmann T."/>
            <person name="Bach T."/>
            <person name="Mueller R."/>
        </authorList>
    </citation>
    <scope>NUCLEOTIDE SEQUENCE</scope>
    <source>
        <strain evidence="3">MSr11367</strain>
    </source>
</reference>
<organism evidence="3 4">
    <name type="scientific">Pendulispora rubella</name>
    <dbReference type="NCBI Taxonomy" id="2741070"/>
    <lineage>
        <taxon>Bacteria</taxon>
        <taxon>Pseudomonadati</taxon>
        <taxon>Myxococcota</taxon>
        <taxon>Myxococcia</taxon>
        <taxon>Myxococcales</taxon>
        <taxon>Sorangiineae</taxon>
        <taxon>Pendulisporaceae</taxon>
        <taxon>Pendulispora</taxon>
    </lineage>
</organism>
<evidence type="ECO:0000259" key="2">
    <source>
        <dbReference type="SMART" id="SM00739"/>
    </source>
</evidence>
<evidence type="ECO:0000313" key="3">
    <source>
        <dbReference type="EMBL" id="WXB02401.1"/>
    </source>
</evidence>
<sequence>MIPKDRRKNEKRLSGKGGRARVKDHGVDAKKSHAEATLDLKNADFELLASEKRAAFTPLRSRMVAWARRIAGRLSELGIEVEATWTDEEHIDVREQKPGGKMGTASIVFHAPVRKNAILALRLRPKVVEVSVEIYPSVHARAVQGEIVRLFDALPDQFSLGKIEDLNRIPTPEANADDVRALLEGDAGLWLGWSVPREVVLKHAALVGEQLGDAVIALSTVFAVVTDIAPPSRNIGSLVVAAPRAGAARANVLEKGSRVRVLSGPFVGKTGVIQELDARGAKVMLGLLATRLDLSELALFKEGPNRPILSSSHRRPLGARER</sequence>
<evidence type="ECO:0000256" key="1">
    <source>
        <dbReference type="SAM" id="MobiDB-lite"/>
    </source>
</evidence>
<evidence type="ECO:0000313" key="4">
    <source>
        <dbReference type="Proteomes" id="UP001374803"/>
    </source>
</evidence>
<feature type="domain" description="KOW" evidence="2">
    <location>
        <begin position="252"/>
        <end position="279"/>
    </location>
</feature>
<keyword evidence="4" id="KW-1185">Reference proteome</keyword>
<dbReference type="Gene3D" id="2.30.30.30">
    <property type="match status" value="1"/>
</dbReference>
<dbReference type="RefSeq" id="WP_394832028.1">
    <property type="nucleotide sequence ID" value="NZ_CP089929.1"/>
</dbReference>
<accession>A0ABZ2KXX7</accession>
<dbReference type="Proteomes" id="UP001374803">
    <property type="component" value="Chromosome"/>
</dbReference>
<gene>
    <name evidence="3" type="ORF">LVJ94_36485</name>
</gene>
<feature type="compositionally biased region" description="Basic and acidic residues" evidence="1">
    <location>
        <begin position="21"/>
        <end position="30"/>
    </location>
</feature>
<dbReference type="InterPro" id="IPR005824">
    <property type="entry name" value="KOW"/>
</dbReference>
<dbReference type="EMBL" id="CP089983">
    <property type="protein sequence ID" value="WXB02401.1"/>
    <property type="molecule type" value="Genomic_DNA"/>
</dbReference>
<dbReference type="Pfam" id="PF00467">
    <property type="entry name" value="KOW"/>
    <property type="match status" value="1"/>
</dbReference>
<name>A0ABZ2KXX7_9BACT</name>
<proteinExistence type="predicted"/>